<dbReference type="PANTHER" id="PTHR46579:SF1">
    <property type="entry name" value="F5_8 TYPE C DOMAIN-CONTAINING PROTEIN"/>
    <property type="match status" value="1"/>
</dbReference>
<dbReference type="PANTHER" id="PTHR46579">
    <property type="entry name" value="F5/8 TYPE C DOMAIN-CONTAINING PROTEIN-RELATED"/>
    <property type="match status" value="1"/>
</dbReference>
<evidence type="ECO:0000313" key="2">
    <source>
        <dbReference type="EMBL" id="KAJ2926230.1"/>
    </source>
</evidence>
<evidence type="ECO:0000256" key="1">
    <source>
        <dbReference type="SAM" id="MobiDB-lite"/>
    </source>
</evidence>
<accession>A0A9W8J892</accession>
<reference evidence="2" key="1">
    <citation type="submission" date="2022-06" db="EMBL/GenBank/DDBJ databases">
        <title>Genome Sequence of Candolleomyces eurysporus.</title>
        <authorList>
            <person name="Buettner E."/>
        </authorList>
    </citation>
    <scope>NUCLEOTIDE SEQUENCE</scope>
    <source>
        <strain evidence="2">VTCC 930004</strain>
    </source>
</reference>
<dbReference type="EMBL" id="JANBPK010001074">
    <property type="protein sequence ID" value="KAJ2926230.1"/>
    <property type="molecule type" value="Genomic_DNA"/>
</dbReference>
<proteinExistence type="predicted"/>
<sequence length="825" mass="92011">MVEAPCPCSRCFDLDDNDRLRSARTIRDHKSRNGMPTEAQLQQHAARIQRANQRREQTERRRANRAAPRQGSSRAQGHDGHEGAELDGGAGPGRWDNENREDPGMQLGGGFADFGPGYGGDDAGQGDGRDGNVDGHPNTGGLAGAGIPFPDTIWTPVHIPRSDGGEHEEWDDLDHLNLDDVDMITPPAYTAGKREEAHVRMAYLQAVLNNVAGNTPVRQTEANLRASLDMLKVAGVLPVFPVPARTLRTARRRIGVDPDQWIIQYAACPQCWKLFTPTAVRNLENPSCTTENCTGEIYTVGESGKRRPCKIIPQVSLIQSLRRMLLRKGFREKIRDSRNTPVGQNDDPNFVMKDMYDGAGGENSQKKRFENAINSIQWPSHISRLPKNLGENQSLKKADEWRRLLTVAPVILWISWKDGNDEIPDTAPPVGPTEKISTNHSRKRRSLYSAILFLCAGVRVLSNKTVSMAQAAIGQQYLKRYCLQMLELGVVLTINHHLAMHFCTMIKLFGPVYAWWLFAFERFNGLLKRVNHNGHDGGRIELTLMRNWVQAHLLYELLLQLPEDTPDEECALIHQIVKNDAERGGMAVEIAIFCAEASIDSISLPAQINTKPLDLYTPAFDFPGPGAARTPLYDLLLTHVRNLWPQHRFCHQFSAQDGIPLIRDQIARRLPYIKKDGLRYGSKANSRTKSDSFAFVQKDGVRVPVSIEDIFIIKIQPTGGIELPAHVCMVVRTLQSNQTIENTVFPWNSYSSLLGISVSLAEHYGPHEVMSASQIECPLALIPAKLSSRNVNLWIAVSFDHFVQFAVEPENPFEGGEGGEIEEGN</sequence>
<feature type="region of interest" description="Disordered" evidence="1">
    <location>
        <begin position="26"/>
        <end position="143"/>
    </location>
</feature>
<dbReference type="AlphaFoldDB" id="A0A9W8J892"/>
<name>A0A9W8J892_9AGAR</name>
<evidence type="ECO:0000313" key="3">
    <source>
        <dbReference type="Proteomes" id="UP001140091"/>
    </source>
</evidence>
<comment type="caution">
    <text evidence="2">The sequence shown here is derived from an EMBL/GenBank/DDBJ whole genome shotgun (WGS) entry which is preliminary data.</text>
</comment>
<dbReference type="OrthoDB" id="3248986at2759"/>
<gene>
    <name evidence="2" type="ORF">H1R20_g10867</name>
</gene>
<dbReference type="Proteomes" id="UP001140091">
    <property type="component" value="Unassembled WGS sequence"/>
</dbReference>
<keyword evidence="3" id="KW-1185">Reference proteome</keyword>
<feature type="non-terminal residue" evidence="2">
    <location>
        <position position="1"/>
    </location>
</feature>
<feature type="compositionally biased region" description="Gly residues" evidence="1">
    <location>
        <begin position="106"/>
        <end position="126"/>
    </location>
</feature>
<organism evidence="2 3">
    <name type="scientific">Candolleomyces eurysporus</name>
    <dbReference type="NCBI Taxonomy" id="2828524"/>
    <lineage>
        <taxon>Eukaryota</taxon>
        <taxon>Fungi</taxon>
        <taxon>Dikarya</taxon>
        <taxon>Basidiomycota</taxon>
        <taxon>Agaricomycotina</taxon>
        <taxon>Agaricomycetes</taxon>
        <taxon>Agaricomycetidae</taxon>
        <taxon>Agaricales</taxon>
        <taxon>Agaricineae</taxon>
        <taxon>Psathyrellaceae</taxon>
        <taxon>Candolleomyces</taxon>
    </lineage>
</organism>
<feature type="region of interest" description="Disordered" evidence="1">
    <location>
        <begin position="335"/>
        <end position="364"/>
    </location>
</feature>
<protein>
    <submittedName>
        <fullName evidence="2">Uncharacterized protein</fullName>
    </submittedName>
</protein>